<protein>
    <submittedName>
        <fullName evidence="2">Uncharacterized protein</fullName>
    </submittedName>
</protein>
<dbReference type="AlphaFoldDB" id="A2X0J6"/>
<gene>
    <name evidence="2" type="ORF">OsI_05731</name>
</gene>
<name>A2X0J6_ORYSI</name>
<sequence>MASSTAAPPMRPCRLRLGCCSPCHPRQCRRRARAPAEGCTVAAGAIDGGKRGLRWRAGRWRQARLTAAGVGSSGGLRGGDEEAAARSGATGSPCMRVSRILAVAAGVLP</sequence>
<evidence type="ECO:0000256" key="1">
    <source>
        <dbReference type="SAM" id="MobiDB-lite"/>
    </source>
</evidence>
<organism evidence="2 3">
    <name type="scientific">Oryza sativa subsp. indica</name>
    <name type="common">Rice</name>
    <dbReference type="NCBI Taxonomy" id="39946"/>
    <lineage>
        <taxon>Eukaryota</taxon>
        <taxon>Viridiplantae</taxon>
        <taxon>Streptophyta</taxon>
        <taxon>Embryophyta</taxon>
        <taxon>Tracheophyta</taxon>
        <taxon>Spermatophyta</taxon>
        <taxon>Magnoliopsida</taxon>
        <taxon>Liliopsida</taxon>
        <taxon>Poales</taxon>
        <taxon>Poaceae</taxon>
        <taxon>BOP clade</taxon>
        <taxon>Oryzoideae</taxon>
        <taxon>Oryzeae</taxon>
        <taxon>Oryzinae</taxon>
        <taxon>Oryza</taxon>
        <taxon>Oryza sativa</taxon>
    </lineage>
</organism>
<evidence type="ECO:0000313" key="3">
    <source>
        <dbReference type="Proteomes" id="UP000007015"/>
    </source>
</evidence>
<evidence type="ECO:0000313" key="2">
    <source>
        <dbReference type="EMBL" id="EAY84356.1"/>
    </source>
</evidence>
<reference evidence="2 3" key="1">
    <citation type="journal article" date="2005" name="PLoS Biol.">
        <title>The genomes of Oryza sativa: a history of duplications.</title>
        <authorList>
            <person name="Yu J."/>
            <person name="Wang J."/>
            <person name="Lin W."/>
            <person name="Li S."/>
            <person name="Li H."/>
            <person name="Zhou J."/>
            <person name="Ni P."/>
            <person name="Dong W."/>
            <person name="Hu S."/>
            <person name="Zeng C."/>
            <person name="Zhang J."/>
            <person name="Zhang Y."/>
            <person name="Li R."/>
            <person name="Xu Z."/>
            <person name="Li S."/>
            <person name="Li X."/>
            <person name="Zheng H."/>
            <person name="Cong L."/>
            <person name="Lin L."/>
            <person name="Yin J."/>
            <person name="Geng J."/>
            <person name="Li G."/>
            <person name="Shi J."/>
            <person name="Liu J."/>
            <person name="Lv H."/>
            <person name="Li J."/>
            <person name="Wang J."/>
            <person name="Deng Y."/>
            <person name="Ran L."/>
            <person name="Shi X."/>
            <person name="Wang X."/>
            <person name="Wu Q."/>
            <person name="Li C."/>
            <person name="Ren X."/>
            <person name="Wang J."/>
            <person name="Wang X."/>
            <person name="Li D."/>
            <person name="Liu D."/>
            <person name="Zhang X."/>
            <person name="Ji Z."/>
            <person name="Zhao W."/>
            <person name="Sun Y."/>
            <person name="Zhang Z."/>
            <person name="Bao J."/>
            <person name="Han Y."/>
            <person name="Dong L."/>
            <person name="Ji J."/>
            <person name="Chen P."/>
            <person name="Wu S."/>
            <person name="Liu J."/>
            <person name="Xiao Y."/>
            <person name="Bu D."/>
            <person name="Tan J."/>
            <person name="Yang L."/>
            <person name="Ye C."/>
            <person name="Zhang J."/>
            <person name="Xu J."/>
            <person name="Zhou Y."/>
            <person name="Yu Y."/>
            <person name="Zhang B."/>
            <person name="Zhuang S."/>
            <person name="Wei H."/>
            <person name="Liu B."/>
            <person name="Lei M."/>
            <person name="Yu H."/>
            <person name="Li Y."/>
            <person name="Xu H."/>
            <person name="Wei S."/>
            <person name="He X."/>
            <person name="Fang L."/>
            <person name="Zhang Z."/>
            <person name="Zhang Y."/>
            <person name="Huang X."/>
            <person name="Su Z."/>
            <person name="Tong W."/>
            <person name="Li J."/>
            <person name="Tong Z."/>
            <person name="Li S."/>
            <person name="Ye J."/>
            <person name="Wang L."/>
            <person name="Fang L."/>
            <person name="Lei T."/>
            <person name="Chen C."/>
            <person name="Chen H."/>
            <person name="Xu Z."/>
            <person name="Li H."/>
            <person name="Huang H."/>
            <person name="Zhang F."/>
            <person name="Xu H."/>
            <person name="Li N."/>
            <person name="Zhao C."/>
            <person name="Li S."/>
            <person name="Dong L."/>
            <person name="Huang Y."/>
            <person name="Li L."/>
            <person name="Xi Y."/>
            <person name="Qi Q."/>
            <person name="Li W."/>
            <person name="Zhang B."/>
            <person name="Hu W."/>
            <person name="Zhang Y."/>
            <person name="Tian X."/>
            <person name="Jiao Y."/>
            <person name="Liang X."/>
            <person name="Jin J."/>
            <person name="Gao L."/>
            <person name="Zheng W."/>
            <person name="Hao B."/>
            <person name="Liu S."/>
            <person name="Wang W."/>
            <person name="Yuan L."/>
            <person name="Cao M."/>
            <person name="McDermott J."/>
            <person name="Samudrala R."/>
            <person name="Wang J."/>
            <person name="Wong G.K."/>
            <person name="Yang H."/>
        </authorList>
    </citation>
    <scope>NUCLEOTIDE SEQUENCE [LARGE SCALE GENOMIC DNA]</scope>
    <source>
        <strain evidence="3">cv. 93-11</strain>
    </source>
</reference>
<feature type="region of interest" description="Disordered" evidence="1">
    <location>
        <begin position="69"/>
        <end position="90"/>
    </location>
</feature>
<keyword evidence="3" id="KW-1185">Reference proteome</keyword>
<proteinExistence type="predicted"/>
<dbReference type="EMBL" id="CM000127">
    <property type="protein sequence ID" value="EAY84356.1"/>
    <property type="molecule type" value="Genomic_DNA"/>
</dbReference>
<dbReference type="Gramene" id="BGIOSGA007468-TA">
    <property type="protein sequence ID" value="BGIOSGA007468-PA"/>
    <property type="gene ID" value="BGIOSGA007468"/>
</dbReference>
<accession>A2X0J6</accession>
<dbReference type="Proteomes" id="UP000007015">
    <property type="component" value="Chromosome 2"/>
</dbReference>
<dbReference type="HOGENOM" id="CLU_2188311_0_0_1"/>